<proteinExistence type="predicted"/>
<organism evidence="6 7">
    <name type="scientific">Paractinoplanes aksuensis</name>
    <dbReference type="NCBI Taxonomy" id="2939490"/>
    <lineage>
        <taxon>Bacteria</taxon>
        <taxon>Bacillati</taxon>
        <taxon>Actinomycetota</taxon>
        <taxon>Actinomycetes</taxon>
        <taxon>Micromonosporales</taxon>
        <taxon>Micromonosporaceae</taxon>
        <taxon>Paractinoplanes</taxon>
    </lineage>
</organism>
<gene>
    <name evidence="6" type="ORF">M1L60_10780</name>
</gene>
<dbReference type="EMBL" id="JAMYJR010000010">
    <property type="protein sequence ID" value="MCO8271077.1"/>
    <property type="molecule type" value="Genomic_DNA"/>
</dbReference>
<name>A0ABT1DJR8_9ACTN</name>
<evidence type="ECO:0000256" key="4">
    <source>
        <dbReference type="SAM" id="MobiDB-lite"/>
    </source>
</evidence>
<dbReference type="RefSeq" id="WP_253237211.1">
    <property type="nucleotide sequence ID" value="NZ_JAMYJR010000010.1"/>
</dbReference>
<evidence type="ECO:0000256" key="1">
    <source>
        <dbReference type="ARBA" id="ARBA00023015"/>
    </source>
</evidence>
<evidence type="ECO:0000259" key="5">
    <source>
        <dbReference type="Pfam" id="PF04542"/>
    </source>
</evidence>
<dbReference type="InterPro" id="IPR007627">
    <property type="entry name" value="RNA_pol_sigma70_r2"/>
</dbReference>
<evidence type="ECO:0000256" key="2">
    <source>
        <dbReference type="ARBA" id="ARBA00023082"/>
    </source>
</evidence>
<dbReference type="Gene3D" id="1.10.1740.10">
    <property type="match status" value="1"/>
</dbReference>
<dbReference type="PANTHER" id="PTHR43133">
    <property type="entry name" value="RNA POLYMERASE ECF-TYPE SIGMA FACTO"/>
    <property type="match status" value="1"/>
</dbReference>
<keyword evidence="3" id="KW-0804">Transcription</keyword>
<dbReference type="InterPro" id="IPR013325">
    <property type="entry name" value="RNA_pol_sigma_r2"/>
</dbReference>
<accession>A0ABT1DJR8</accession>
<comment type="caution">
    <text evidence="6">The sequence shown here is derived from an EMBL/GenBank/DDBJ whole genome shotgun (WGS) entry which is preliminary data.</text>
</comment>
<sequence length="92" mass="10301">MVPAPEEHFNRLWLEHAPAVLRYARRRVDDEQADEVVAETFVVAWRRLAEIPAAELPWLFGVARRVSANVRRSRSAAPEAPSRSACIGPGVV</sequence>
<reference evidence="6 7" key="1">
    <citation type="submission" date="2022-06" db="EMBL/GenBank/DDBJ databases">
        <title>New Species of the Genus Actinoplanes, ActinopZanes ferrugineus.</title>
        <authorList>
            <person name="Ding P."/>
        </authorList>
    </citation>
    <scope>NUCLEOTIDE SEQUENCE [LARGE SCALE GENOMIC DNA]</scope>
    <source>
        <strain evidence="6 7">TRM88003</strain>
    </source>
</reference>
<dbReference type="InterPro" id="IPR039425">
    <property type="entry name" value="RNA_pol_sigma-70-like"/>
</dbReference>
<keyword evidence="2" id="KW-0731">Sigma factor</keyword>
<feature type="compositionally biased region" description="Low complexity" evidence="4">
    <location>
        <begin position="73"/>
        <end position="85"/>
    </location>
</feature>
<evidence type="ECO:0000313" key="6">
    <source>
        <dbReference type="EMBL" id="MCO8271077.1"/>
    </source>
</evidence>
<keyword evidence="7" id="KW-1185">Reference proteome</keyword>
<evidence type="ECO:0000256" key="3">
    <source>
        <dbReference type="ARBA" id="ARBA00023163"/>
    </source>
</evidence>
<protein>
    <recommendedName>
        <fullName evidence="5">RNA polymerase sigma-70 region 2 domain-containing protein</fullName>
    </recommendedName>
</protein>
<dbReference type="Pfam" id="PF04542">
    <property type="entry name" value="Sigma70_r2"/>
    <property type="match status" value="1"/>
</dbReference>
<dbReference type="Proteomes" id="UP001523369">
    <property type="component" value="Unassembled WGS sequence"/>
</dbReference>
<dbReference type="PANTHER" id="PTHR43133:SF25">
    <property type="entry name" value="RNA POLYMERASE SIGMA FACTOR RFAY-RELATED"/>
    <property type="match status" value="1"/>
</dbReference>
<keyword evidence="1" id="KW-0805">Transcription regulation</keyword>
<dbReference type="SUPFAM" id="SSF88946">
    <property type="entry name" value="Sigma2 domain of RNA polymerase sigma factors"/>
    <property type="match status" value="1"/>
</dbReference>
<feature type="domain" description="RNA polymerase sigma-70 region 2" evidence="5">
    <location>
        <begin position="13"/>
        <end position="75"/>
    </location>
</feature>
<feature type="region of interest" description="Disordered" evidence="4">
    <location>
        <begin position="73"/>
        <end position="92"/>
    </location>
</feature>
<evidence type="ECO:0000313" key="7">
    <source>
        <dbReference type="Proteomes" id="UP001523369"/>
    </source>
</evidence>